<gene>
    <name evidence="3" type="ORF">F8M41_014049</name>
</gene>
<evidence type="ECO:0000256" key="2">
    <source>
        <dbReference type="SAM" id="Phobius"/>
    </source>
</evidence>
<accession>A0A8H3WXX4</accession>
<feature type="transmembrane region" description="Helical" evidence="2">
    <location>
        <begin position="145"/>
        <end position="167"/>
    </location>
</feature>
<keyword evidence="2" id="KW-0812">Transmembrane</keyword>
<proteinExistence type="predicted"/>
<keyword evidence="2" id="KW-0472">Membrane</keyword>
<dbReference type="OrthoDB" id="10563497at2759"/>
<keyword evidence="4" id="KW-1185">Reference proteome</keyword>
<feature type="transmembrane region" description="Helical" evidence="2">
    <location>
        <begin position="182"/>
        <end position="204"/>
    </location>
</feature>
<evidence type="ECO:0000256" key="1">
    <source>
        <dbReference type="SAM" id="MobiDB-lite"/>
    </source>
</evidence>
<sequence>MSGQESENQNIRLYIFNDISSEKTNKDVQTDPNLIEKELKTCLNLRKETNKKKQNNKEQNKGKQVNVEQVDKEQNKNEEQVDKEQNKNKQVKQVKTEQNKDIQDKEEQDKEDNFLEIRKQRSRYYLWKLYKEYEQMRLNQRYRMINFIVNIIISLASIVLGFFFWAIDHDPNIRNVIDFGKISLSFGGLGIIINVIGLIIKYIIKRNDTKTQMVIKMIVKTIIKVKEDLFWIDLRSKIIICCGWRI</sequence>
<reference evidence="3 4" key="1">
    <citation type="journal article" date="2019" name="Environ. Microbiol.">
        <title>At the nexus of three kingdoms: the genome of the mycorrhizal fungus Gigaspora margarita provides insights into plant, endobacterial and fungal interactions.</title>
        <authorList>
            <person name="Venice F."/>
            <person name="Ghignone S."/>
            <person name="Salvioli di Fossalunga A."/>
            <person name="Amselem J."/>
            <person name="Novero M."/>
            <person name="Xianan X."/>
            <person name="Sedzielewska Toro K."/>
            <person name="Morin E."/>
            <person name="Lipzen A."/>
            <person name="Grigoriev I.V."/>
            <person name="Henrissat B."/>
            <person name="Martin F.M."/>
            <person name="Bonfante P."/>
        </authorList>
    </citation>
    <scope>NUCLEOTIDE SEQUENCE [LARGE SCALE GENOMIC DNA]</scope>
    <source>
        <strain evidence="3 4">BEG34</strain>
    </source>
</reference>
<feature type="compositionally biased region" description="Basic and acidic residues" evidence="1">
    <location>
        <begin position="20"/>
        <end position="48"/>
    </location>
</feature>
<keyword evidence="2" id="KW-1133">Transmembrane helix</keyword>
<dbReference type="EMBL" id="WTPW01002859">
    <property type="protein sequence ID" value="KAF0362213.1"/>
    <property type="molecule type" value="Genomic_DNA"/>
</dbReference>
<feature type="compositionally biased region" description="Basic and acidic residues" evidence="1">
    <location>
        <begin position="94"/>
        <end position="108"/>
    </location>
</feature>
<protein>
    <recommendedName>
        <fullName evidence="5">Transmembrane protein</fullName>
    </recommendedName>
</protein>
<dbReference type="Proteomes" id="UP000439903">
    <property type="component" value="Unassembled WGS sequence"/>
</dbReference>
<feature type="region of interest" description="Disordered" evidence="1">
    <location>
        <begin position="15"/>
        <end position="108"/>
    </location>
</feature>
<dbReference type="AlphaFoldDB" id="A0A8H3WXX4"/>
<name>A0A8H3WXX4_GIGMA</name>
<evidence type="ECO:0000313" key="4">
    <source>
        <dbReference type="Proteomes" id="UP000439903"/>
    </source>
</evidence>
<evidence type="ECO:0000313" key="3">
    <source>
        <dbReference type="EMBL" id="KAF0362213.1"/>
    </source>
</evidence>
<comment type="caution">
    <text evidence="3">The sequence shown here is derived from an EMBL/GenBank/DDBJ whole genome shotgun (WGS) entry which is preliminary data.</text>
</comment>
<organism evidence="3 4">
    <name type="scientific">Gigaspora margarita</name>
    <dbReference type="NCBI Taxonomy" id="4874"/>
    <lineage>
        <taxon>Eukaryota</taxon>
        <taxon>Fungi</taxon>
        <taxon>Fungi incertae sedis</taxon>
        <taxon>Mucoromycota</taxon>
        <taxon>Glomeromycotina</taxon>
        <taxon>Glomeromycetes</taxon>
        <taxon>Diversisporales</taxon>
        <taxon>Gigasporaceae</taxon>
        <taxon>Gigaspora</taxon>
    </lineage>
</organism>
<evidence type="ECO:0008006" key="5">
    <source>
        <dbReference type="Google" id="ProtNLM"/>
    </source>
</evidence>
<feature type="compositionally biased region" description="Basic and acidic residues" evidence="1">
    <location>
        <begin position="69"/>
        <end position="87"/>
    </location>
</feature>